<comment type="caution">
    <text evidence="2">The sequence shown here is derived from an EMBL/GenBank/DDBJ whole genome shotgun (WGS) entry which is preliminary data.</text>
</comment>
<dbReference type="RefSeq" id="WP_035396221.1">
    <property type="nucleotide sequence ID" value="NZ_CP042163.1"/>
</dbReference>
<evidence type="ECO:0000313" key="3">
    <source>
        <dbReference type="Proteomes" id="UP001341820"/>
    </source>
</evidence>
<keyword evidence="1" id="KW-0732">Signal</keyword>
<dbReference type="Proteomes" id="UP001341820">
    <property type="component" value="Unassembled WGS sequence"/>
</dbReference>
<evidence type="ECO:0008006" key="4">
    <source>
        <dbReference type="Google" id="ProtNLM"/>
    </source>
</evidence>
<name>A0ABU6NR94_9BACI</name>
<proteinExistence type="predicted"/>
<keyword evidence="3" id="KW-1185">Reference proteome</keyword>
<dbReference type="EMBL" id="JAROAS010000040">
    <property type="protein sequence ID" value="MED4129735.1"/>
    <property type="molecule type" value="Genomic_DNA"/>
</dbReference>
<feature type="chain" id="PRO_5046197615" description="Lipoprotein" evidence="1">
    <location>
        <begin position="20"/>
        <end position="133"/>
    </location>
</feature>
<organism evidence="2 3">
    <name type="scientific">Shouchella miscanthi</name>
    <dbReference type="NCBI Taxonomy" id="2598861"/>
    <lineage>
        <taxon>Bacteria</taxon>
        <taxon>Bacillati</taxon>
        <taxon>Bacillota</taxon>
        <taxon>Bacilli</taxon>
        <taxon>Bacillales</taxon>
        <taxon>Bacillaceae</taxon>
        <taxon>Shouchella</taxon>
    </lineage>
</organism>
<evidence type="ECO:0000256" key="1">
    <source>
        <dbReference type="SAM" id="SignalP"/>
    </source>
</evidence>
<sequence>MLKKLVGILVCASFLTACSSSDEQLSIGKYDNENNVVFSDVVTNEEDINQFKSIINEAESLGNQPNEIPNEEPVRVVMVNNHADSTMVMYVSIWEIDDNTVVISRGFNTNEDSYLLLNADSTKQLNEVIKIND</sequence>
<accession>A0ABU6NR94</accession>
<reference evidence="2 3" key="1">
    <citation type="submission" date="2023-03" db="EMBL/GenBank/DDBJ databases">
        <title>Bacillus Genome Sequencing.</title>
        <authorList>
            <person name="Dunlap C."/>
        </authorList>
    </citation>
    <scope>NUCLEOTIDE SEQUENCE [LARGE SCALE GENOMIC DNA]</scope>
    <source>
        <strain evidence="2 3">B-4107</strain>
    </source>
</reference>
<gene>
    <name evidence="2" type="ORF">P5F74_16485</name>
</gene>
<feature type="signal peptide" evidence="1">
    <location>
        <begin position="1"/>
        <end position="19"/>
    </location>
</feature>
<dbReference type="PROSITE" id="PS51257">
    <property type="entry name" value="PROKAR_LIPOPROTEIN"/>
    <property type="match status" value="1"/>
</dbReference>
<evidence type="ECO:0000313" key="2">
    <source>
        <dbReference type="EMBL" id="MED4129735.1"/>
    </source>
</evidence>
<protein>
    <recommendedName>
        <fullName evidence="4">Lipoprotein</fullName>
    </recommendedName>
</protein>